<reference evidence="1" key="2">
    <citation type="submission" date="2024-06" db="EMBL/GenBank/DDBJ databases">
        <authorList>
            <person name="Plum-Jensen L.E."/>
            <person name="Schramm A."/>
            <person name="Marshall I.P.G."/>
        </authorList>
    </citation>
    <scope>NUCLEOTIDE SEQUENCE</scope>
    <source>
        <strain evidence="1">Rat1</strain>
    </source>
</reference>
<dbReference type="EMBL" id="CP159373">
    <property type="protein sequence ID" value="XCN71445.1"/>
    <property type="molecule type" value="Genomic_DNA"/>
</dbReference>
<name>A0AAU8LPM7_9BACT</name>
<proteinExistence type="predicted"/>
<protein>
    <submittedName>
        <fullName evidence="1">Uncharacterized protein</fullName>
    </submittedName>
</protein>
<dbReference type="KEGG" id="eaj:Q3M24_14105"/>
<organism evidence="1">
    <name type="scientific">Candidatus Electrothrix aestuarii</name>
    <dbReference type="NCBI Taxonomy" id="3062594"/>
    <lineage>
        <taxon>Bacteria</taxon>
        <taxon>Pseudomonadati</taxon>
        <taxon>Thermodesulfobacteriota</taxon>
        <taxon>Desulfobulbia</taxon>
        <taxon>Desulfobulbales</taxon>
        <taxon>Desulfobulbaceae</taxon>
        <taxon>Candidatus Electrothrix</taxon>
    </lineage>
</organism>
<sequence length="106" mass="11682">MSNQFESKGRDQNVGQGEGAIGKQINNYYTGAPPTPAEATCSLPAEDAVFLHRKEELAWLDEHLHPDRVVAVCGPGGNPFPQLIEARMEAFCLQAERLNEQMLACR</sequence>
<dbReference type="AlphaFoldDB" id="A0AAU8LPM7"/>
<accession>A0AAU8LPM7</accession>
<evidence type="ECO:0000313" key="1">
    <source>
        <dbReference type="EMBL" id="XCN71445.1"/>
    </source>
</evidence>
<gene>
    <name evidence="1" type="ORF">Q3M24_14105</name>
</gene>
<reference evidence="1" key="1">
    <citation type="journal article" date="2024" name="Syst. Appl. Microbiol.">
        <title>First single-strain enrichments of Electrothrix cable bacteria, description of E. aestuarii sp. nov. and E. rattekaaiensis sp. nov., and proposal of a cable bacteria taxonomy following the rules of the SeqCode.</title>
        <authorList>
            <person name="Plum-Jensen L.E."/>
            <person name="Schramm A."/>
            <person name="Marshall I.P.G."/>
        </authorList>
    </citation>
    <scope>NUCLEOTIDE SEQUENCE</scope>
    <source>
        <strain evidence="1">Rat1</strain>
    </source>
</reference>